<gene>
    <name evidence="2" type="ORF">C2E20_3597</name>
</gene>
<comment type="similarity">
    <text evidence="1">Belongs to the CDK5RAP3 family.</text>
</comment>
<dbReference type="EMBL" id="LHPF02000008">
    <property type="protein sequence ID" value="PSC73058.1"/>
    <property type="molecule type" value="Genomic_DNA"/>
</dbReference>
<evidence type="ECO:0000313" key="3">
    <source>
        <dbReference type="Proteomes" id="UP000239649"/>
    </source>
</evidence>
<dbReference type="GO" id="GO:0007346">
    <property type="term" value="P:regulation of mitotic cell cycle"/>
    <property type="evidence" value="ECO:0007669"/>
    <property type="project" value="TreeGrafter"/>
</dbReference>
<dbReference type="Pfam" id="PF05600">
    <property type="entry name" value="CDK5RAP3"/>
    <property type="match status" value="1"/>
</dbReference>
<dbReference type="InterPro" id="IPR008491">
    <property type="entry name" value="CDK5RAP3"/>
</dbReference>
<dbReference type="AlphaFoldDB" id="A0A2P6VG58"/>
<dbReference type="STRING" id="554055.A0A2P6VG58"/>
<reference evidence="2 3" key="1">
    <citation type="journal article" date="2018" name="Plant J.">
        <title>Genome sequences of Chlorella sorokiniana UTEX 1602 and Micractinium conductrix SAG 241.80: implications to maltose excretion by a green alga.</title>
        <authorList>
            <person name="Arriola M.B."/>
            <person name="Velmurugan N."/>
            <person name="Zhang Y."/>
            <person name="Plunkett M.H."/>
            <person name="Hondzo H."/>
            <person name="Barney B.M."/>
        </authorList>
    </citation>
    <scope>NUCLEOTIDE SEQUENCE [LARGE SCALE GENOMIC DNA]</scope>
    <source>
        <strain evidence="2 3">SAG 241.80</strain>
    </source>
</reference>
<protein>
    <submittedName>
        <fullName evidence="2">CDK5RAP3</fullName>
    </submittedName>
</protein>
<evidence type="ECO:0000256" key="1">
    <source>
        <dbReference type="ARBA" id="ARBA00007478"/>
    </source>
</evidence>
<accession>A0A2P6VG58</accession>
<sequence>MAGRLTAKLVGEGFARPNADSELPIDINYAKLAEWLVDRKQVPADFNRKLQAIQAKVGEAVQQLPSGFLGRFEGGDEAPLDYFLARQVLGQLAEGAEKGFLGGLKGAAGEWEKLVKAYEYNLIYVGEAAQTLVRNVDYEIPFLKKAAAKAQGALADLERRKGEAHKSAAAAAADFQQECQQLGVDSHDIRGSLRGLTAELPPLVGAALEALQAAPISEALQYYAAVACGEAGGAQAVLPVLAEVREGRTEPPAATQQAGAATAGAGDAAATAGALEVEWDLGAALEELGGGGGEQAATAGVGDAPTAGISWDLDASDLAAEVGGAEAGAGEAAPAGVSWEVEVEATGAADAAGAAAAGGSGGPAVDWGIDMGAGGEAAGGAASAAAGEEEAPAVVRRLVEDAAYRARLLDDLFELRAFLVQRCRELGGRSSELLLSREGAAAEASRHVSSDQADAWLAGVHAAVASLSSDQLKRLIALRSSPRYLERMVAGLQQKAGQEAKFKRAAADAEARRDEVQRQLMGDSAKLAALLTRTRQAKEGAEAALSAKLGRRINIMGEVNSVLG</sequence>
<dbReference type="PANTHER" id="PTHR14894">
    <property type="entry name" value="CDK5 REGULATORY SUBUNIT-ASSOCIATED PROTEIN 3"/>
    <property type="match status" value="1"/>
</dbReference>
<dbReference type="OrthoDB" id="340432at2759"/>
<name>A0A2P6VG58_9CHLO</name>
<organism evidence="2 3">
    <name type="scientific">Micractinium conductrix</name>
    <dbReference type="NCBI Taxonomy" id="554055"/>
    <lineage>
        <taxon>Eukaryota</taxon>
        <taxon>Viridiplantae</taxon>
        <taxon>Chlorophyta</taxon>
        <taxon>core chlorophytes</taxon>
        <taxon>Trebouxiophyceae</taxon>
        <taxon>Chlorellales</taxon>
        <taxon>Chlorellaceae</taxon>
        <taxon>Chlorella clade</taxon>
        <taxon>Micractinium</taxon>
    </lineage>
</organism>
<dbReference type="PANTHER" id="PTHR14894:SF0">
    <property type="entry name" value="CDK5 REGULATORY SUBUNIT-ASSOCIATED PROTEIN 3"/>
    <property type="match status" value="1"/>
</dbReference>
<comment type="caution">
    <text evidence="2">The sequence shown here is derived from an EMBL/GenBank/DDBJ whole genome shotgun (WGS) entry which is preliminary data.</text>
</comment>
<evidence type="ECO:0000313" key="2">
    <source>
        <dbReference type="EMBL" id="PSC73058.1"/>
    </source>
</evidence>
<keyword evidence="3" id="KW-1185">Reference proteome</keyword>
<proteinExistence type="inferred from homology"/>
<dbReference type="GO" id="GO:0012505">
    <property type="term" value="C:endomembrane system"/>
    <property type="evidence" value="ECO:0007669"/>
    <property type="project" value="TreeGrafter"/>
</dbReference>
<dbReference type="Proteomes" id="UP000239649">
    <property type="component" value="Unassembled WGS sequence"/>
</dbReference>